<gene>
    <name evidence="2" type="ORF">Tb09.160.3700</name>
</gene>
<name>Q38F35_TRYB2</name>
<feature type="transmembrane region" description="Helical" evidence="1">
    <location>
        <begin position="71"/>
        <end position="93"/>
    </location>
</feature>
<keyword evidence="1" id="KW-0812">Transmembrane</keyword>
<evidence type="ECO:0000313" key="3">
    <source>
        <dbReference type="Proteomes" id="UP000008524"/>
    </source>
</evidence>
<feature type="transmembrane region" description="Helical" evidence="1">
    <location>
        <begin position="6"/>
        <end position="30"/>
    </location>
</feature>
<dbReference type="EMBL" id="CM000207">
    <property type="protein sequence ID" value="EAN76585.1"/>
    <property type="molecule type" value="Genomic_DNA"/>
</dbReference>
<keyword evidence="1" id="KW-1133">Transmembrane helix</keyword>
<sequence>MVTVMISIIIFLKNPFVIFIYTSFTGMLILPYCIRATKSQHYEFFAWFFYICARDYGRFSSVELIPFQSPFFSLPCVFFISFGLHSLVLWLLYCSCGGLD</sequence>
<dbReference type="PaxDb" id="5691-EAN76585"/>
<dbReference type="InParanoid" id="Q38F35"/>
<protein>
    <submittedName>
        <fullName evidence="2">Uncharacterized protein</fullName>
    </submittedName>
</protein>
<accession>Q38F35</accession>
<keyword evidence="1" id="KW-0472">Membrane</keyword>
<proteinExistence type="predicted"/>
<dbReference type="AlphaFoldDB" id="Q38F35"/>
<dbReference type="KEGG" id="tbr:Tb09.160.3700"/>
<organism evidence="2 3">
    <name type="scientific">Trypanosoma brucei brucei (strain 927/4 GUTat10.1)</name>
    <dbReference type="NCBI Taxonomy" id="185431"/>
    <lineage>
        <taxon>Eukaryota</taxon>
        <taxon>Discoba</taxon>
        <taxon>Euglenozoa</taxon>
        <taxon>Kinetoplastea</taxon>
        <taxon>Metakinetoplastina</taxon>
        <taxon>Trypanosomatida</taxon>
        <taxon>Trypanosomatidae</taxon>
        <taxon>Trypanosoma</taxon>
    </lineage>
</organism>
<reference evidence="2 3" key="1">
    <citation type="journal article" date="2005" name="Science">
        <title>Comparative genomics of trypanosomatid parasitic protozoa.</title>
        <authorList>
            <person name="El-Sayed N.M."/>
            <person name="Myler P.J."/>
            <person name="Blandin G."/>
            <person name="Berriman M."/>
            <person name="Crabtree J."/>
            <person name="Aggarwal G."/>
            <person name="Caler E."/>
            <person name="Renauld H."/>
            <person name="Worthey E.A."/>
            <person name="Hertz-Fowler C."/>
            <person name="Ghedin E."/>
            <person name="Peacock C."/>
            <person name="Bartholomeu D.C."/>
            <person name="Haas B.J."/>
            <person name="Tran A.N."/>
            <person name="Wortman J.R."/>
            <person name="Alsmark U.C."/>
            <person name="Angiuoli S."/>
            <person name="Anupama A."/>
            <person name="Badger J."/>
            <person name="Bringaud F."/>
            <person name="Cadag E."/>
            <person name="Carlton J.M."/>
            <person name="Cerqueira G.C."/>
            <person name="Creasy T."/>
            <person name="Delcher A.L."/>
            <person name="Djikeng A."/>
            <person name="Embley T.M."/>
            <person name="Hauser C."/>
            <person name="Ivens A.C."/>
            <person name="Kummerfeld S.K."/>
            <person name="Pereira-Leal J.B."/>
            <person name="Nilsson D."/>
            <person name="Peterson J."/>
            <person name="Salzberg S.L."/>
            <person name="Shallom J."/>
            <person name="Silva J.C."/>
            <person name="Sundaram J."/>
            <person name="Westenberger S."/>
            <person name="White O."/>
            <person name="Melville S.E."/>
            <person name="Donelson J.E."/>
            <person name="Andersson B."/>
            <person name="Stuart K.D."/>
            <person name="Hall N."/>
        </authorList>
    </citation>
    <scope>NUCLEOTIDE SEQUENCE [LARGE SCALE GENOMIC DNA]</scope>
    <source>
        <strain evidence="2 3">927/4 GUTat10.1</strain>
    </source>
</reference>
<dbReference type="RefSeq" id="XP_803823.1">
    <property type="nucleotide sequence ID" value="XM_798730.1"/>
</dbReference>
<keyword evidence="3" id="KW-1185">Reference proteome</keyword>
<dbReference type="Proteomes" id="UP000008524">
    <property type="component" value="Chromosome 9"/>
</dbReference>
<evidence type="ECO:0000256" key="1">
    <source>
        <dbReference type="SAM" id="Phobius"/>
    </source>
</evidence>
<reference evidence="2 3" key="2">
    <citation type="journal article" date="2005" name="Science">
        <title>The genome of the African trypanosome Trypanosoma brucei.</title>
        <authorList>
            <person name="Berriman M."/>
            <person name="Ghedin E."/>
            <person name="Hertz-Fowler C."/>
            <person name="Blandin G."/>
            <person name="Renauld H."/>
            <person name="Bartholomeu D.C."/>
            <person name="Lennard N.J."/>
            <person name="Caler E."/>
            <person name="Hamlin N.E."/>
            <person name="Haas B."/>
            <person name="Bohme U."/>
            <person name="Hannick L."/>
            <person name="Aslett M.A."/>
            <person name="Shallom J."/>
            <person name="Marcello L."/>
            <person name="Hou L."/>
            <person name="Wickstead B."/>
            <person name="Alsmark U.C."/>
            <person name="Arrowsmith C."/>
            <person name="Atkin R.J."/>
            <person name="Barron A.J."/>
            <person name="Bringaud F."/>
            <person name="Brooks K."/>
            <person name="Carrington M."/>
            <person name="Cherevach I."/>
            <person name="Chillingworth T.J."/>
            <person name="Churcher C."/>
            <person name="Clark L.N."/>
            <person name="Corton C.H."/>
            <person name="Cronin A."/>
            <person name="Davies R.M."/>
            <person name="Doggett J."/>
            <person name="Djikeng A."/>
            <person name="Feldblyum T."/>
            <person name="Field M.C."/>
            <person name="Fraser A."/>
            <person name="Goodhead I."/>
            <person name="Hance Z."/>
            <person name="Harper D."/>
            <person name="Harris B.R."/>
            <person name="Hauser H."/>
            <person name="Hostetler J."/>
            <person name="Ivens A."/>
            <person name="Jagels K."/>
            <person name="Johnson D."/>
            <person name="Johnson J."/>
            <person name="Jones K."/>
            <person name="Kerhornou A.X."/>
            <person name="Koo H."/>
            <person name="Larke N."/>
            <person name="Landfear S."/>
            <person name="Larkin C."/>
            <person name="Leech V."/>
            <person name="Line A."/>
            <person name="Lord A."/>
            <person name="Macleod A."/>
            <person name="Mooney P.J."/>
            <person name="Moule S."/>
            <person name="Martin D.M."/>
            <person name="Morgan G.W."/>
            <person name="Mungall K."/>
            <person name="Norbertczak H."/>
            <person name="Ormond D."/>
            <person name="Pai G."/>
            <person name="Peacock C.S."/>
            <person name="Peterson J."/>
            <person name="Quail M.A."/>
            <person name="Rabbinowitsch E."/>
            <person name="Rajandream M.A."/>
            <person name="Reitter C."/>
            <person name="Salzberg S.L."/>
            <person name="Sanders M."/>
            <person name="Schobel S."/>
            <person name="Sharp S."/>
            <person name="Simmonds M."/>
            <person name="Simpson A.J."/>
            <person name="Tallon L."/>
            <person name="Turner C.M."/>
            <person name="Tait A."/>
            <person name="Tivey A.R."/>
            <person name="Van Aken S."/>
            <person name="Walker D."/>
            <person name="Wanless D."/>
            <person name="Wang S."/>
            <person name="White B."/>
            <person name="White O."/>
            <person name="Whitehead S."/>
            <person name="Woodward J."/>
            <person name="Wortman J."/>
            <person name="Adams M.D."/>
            <person name="Embley T.M."/>
            <person name="Gull K."/>
            <person name="Ullu E."/>
            <person name="Barry J.D."/>
            <person name="Fairlamb A.H."/>
            <person name="Opperdoes F."/>
            <person name="Barrell B.G."/>
            <person name="Donelson J.E."/>
            <person name="Hall N."/>
            <person name="Fraser C.M."/>
            <person name="Melville S.E."/>
            <person name="El-Sayed N.M."/>
        </authorList>
    </citation>
    <scope>NUCLEOTIDE SEQUENCE [LARGE SCALE GENOMIC DNA]</scope>
    <source>
        <strain evidence="2 3">927/4 GUTat10.1</strain>
    </source>
</reference>
<evidence type="ECO:0000313" key="2">
    <source>
        <dbReference type="EMBL" id="EAN76585.1"/>
    </source>
</evidence>
<dbReference type="GeneID" id="3660153"/>